<gene>
    <name evidence="2" type="ORF">BDP27DRAFT_1440682</name>
</gene>
<evidence type="ECO:0000313" key="3">
    <source>
        <dbReference type="Proteomes" id="UP000772434"/>
    </source>
</evidence>
<dbReference type="EMBL" id="JADNRY010001439">
    <property type="protein sequence ID" value="KAF9016500.1"/>
    <property type="molecule type" value="Genomic_DNA"/>
</dbReference>
<reference evidence="2" key="1">
    <citation type="submission" date="2020-11" db="EMBL/GenBank/DDBJ databases">
        <authorList>
            <consortium name="DOE Joint Genome Institute"/>
            <person name="Ahrendt S."/>
            <person name="Riley R."/>
            <person name="Andreopoulos W."/>
            <person name="Labutti K."/>
            <person name="Pangilinan J."/>
            <person name="Ruiz-Duenas F.J."/>
            <person name="Barrasa J.M."/>
            <person name="Sanchez-Garcia M."/>
            <person name="Camarero S."/>
            <person name="Miyauchi S."/>
            <person name="Serrano A."/>
            <person name="Linde D."/>
            <person name="Babiker R."/>
            <person name="Drula E."/>
            <person name="Ayuso-Fernandez I."/>
            <person name="Pacheco R."/>
            <person name="Padilla G."/>
            <person name="Ferreira P."/>
            <person name="Barriuso J."/>
            <person name="Kellner H."/>
            <person name="Castanera R."/>
            <person name="Alfaro M."/>
            <person name="Ramirez L."/>
            <person name="Pisabarro A.G."/>
            <person name="Kuo A."/>
            <person name="Tritt A."/>
            <person name="Lipzen A."/>
            <person name="He G."/>
            <person name="Yan M."/>
            <person name="Ng V."/>
            <person name="Cullen D."/>
            <person name="Martin F."/>
            <person name="Rosso M.-N."/>
            <person name="Henrissat B."/>
            <person name="Hibbett D."/>
            <person name="Martinez A.T."/>
            <person name="Grigoriev I.V."/>
        </authorList>
    </citation>
    <scope>NUCLEOTIDE SEQUENCE</scope>
    <source>
        <strain evidence="2">AH 40177</strain>
    </source>
</reference>
<sequence length="155" mass="16868">MPLPTSLSDASLSTVLCSVGSNTGTLTSSPNDIYFPPHAPSLPRVQTAEYLSDLLEGLHDIHRVQDEEQEQEHIHDPPALNPKGRPRTARITSAIEGPPRGGGVHAGDGHFALRGAPKRSYKQAELDMNVQSDDDANEPPASKHWKKVFKCSICR</sequence>
<feature type="compositionally biased region" description="Basic and acidic residues" evidence="1">
    <location>
        <begin position="61"/>
        <end position="76"/>
    </location>
</feature>
<dbReference type="AlphaFoldDB" id="A0A9P5P5H3"/>
<name>A0A9P5P5H3_9AGAR</name>
<comment type="caution">
    <text evidence="2">The sequence shown here is derived from an EMBL/GenBank/DDBJ whole genome shotgun (WGS) entry which is preliminary data.</text>
</comment>
<accession>A0A9P5P5H3</accession>
<protein>
    <submittedName>
        <fullName evidence="2">Uncharacterized protein</fullName>
    </submittedName>
</protein>
<proteinExistence type="predicted"/>
<dbReference type="Proteomes" id="UP000772434">
    <property type="component" value="Unassembled WGS sequence"/>
</dbReference>
<dbReference type="OrthoDB" id="3018493at2759"/>
<evidence type="ECO:0000256" key="1">
    <source>
        <dbReference type="SAM" id="MobiDB-lite"/>
    </source>
</evidence>
<organism evidence="2 3">
    <name type="scientific">Rhodocollybia butyracea</name>
    <dbReference type="NCBI Taxonomy" id="206335"/>
    <lineage>
        <taxon>Eukaryota</taxon>
        <taxon>Fungi</taxon>
        <taxon>Dikarya</taxon>
        <taxon>Basidiomycota</taxon>
        <taxon>Agaricomycotina</taxon>
        <taxon>Agaricomycetes</taxon>
        <taxon>Agaricomycetidae</taxon>
        <taxon>Agaricales</taxon>
        <taxon>Marasmiineae</taxon>
        <taxon>Omphalotaceae</taxon>
        <taxon>Rhodocollybia</taxon>
    </lineage>
</organism>
<evidence type="ECO:0000313" key="2">
    <source>
        <dbReference type="EMBL" id="KAF9016500.1"/>
    </source>
</evidence>
<keyword evidence="3" id="KW-1185">Reference proteome</keyword>
<feature type="region of interest" description="Disordered" evidence="1">
    <location>
        <begin position="124"/>
        <end position="144"/>
    </location>
</feature>
<feature type="region of interest" description="Disordered" evidence="1">
    <location>
        <begin position="61"/>
        <end position="112"/>
    </location>
</feature>